<accession>A0A0B0MDU2</accession>
<sequence length="11" mass="1218">MAYPLSSTLHV</sequence>
<evidence type="ECO:0000313" key="1">
    <source>
        <dbReference type="EMBL" id="KHF98949.1"/>
    </source>
</evidence>
<reference evidence="2" key="1">
    <citation type="submission" date="2014-09" db="EMBL/GenBank/DDBJ databases">
        <authorList>
            <person name="Mudge J."/>
            <person name="Ramaraj T."/>
            <person name="Lindquist I.E."/>
            <person name="Bharti A.K."/>
            <person name="Sundararajan A."/>
            <person name="Cameron C.T."/>
            <person name="Woodward J.E."/>
            <person name="May G.D."/>
            <person name="Brubaker C."/>
            <person name="Broadhvest J."/>
            <person name="Wilkins T.A."/>
        </authorList>
    </citation>
    <scope>NUCLEOTIDE SEQUENCE</scope>
    <source>
        <strain evidence="2">cv. AKA8401</strain>
    </source>
</reference>
<dbReference type="Proteomes" id="UP000032142">
    <property type="component" value="Unassembled WGS sequence"/>
</dbReference>
<comment type="caution">
    <text evidence="1">The sequence shown here is derived from an EMBL/GenBank/DDBJ whole genome shotgun (WGS) entry which is preliminary data.</text>
</comment>
<proteinExistence type="predicted"/>
<organism evidence="1 2">
    <name type="scientific">Gossypium arboreum</name>
    <name type="common">Tree cotton</name>
    <name type="synonym">Gossypium nanking</name>
    <dbReference type="NCBI Taxonomy" id="29729"/>
    <lineage>
        <taxon>Eukaryota</taxon>
        <taxon>Viridiplantae</taxon>
        <taxon>Streptophyta</taxon>
        <taxon>Embryophyta</taxon>
        <taxon>Tracheophyta</taxon>
        <taxon>Spermatophyta</taxon>
        <taxon>Magnoliopsida</taxon>
        <taxon>eudicotyledons</taxon>
        <taxon>Gunneridae</taxon>
        <taxon>Pentapetalae</taxon>
        <taxon>rosids</taxon>
        <taxon>malvids</taxon>
        <taxon>Malvales</taxon>
        <taxon>Malvaceae</taxon>
        <taxon>Malvoideae</taxon>
        <taxon>Gossypium</taxon>
    </lineage>
</organism>
<keyword evidence="2" id="KW-1185">Reference proteome</keyword>
<dbReference type="EMBL" id="JRRC01058394">
    <property type="protein sequence ID" value="KHF98949.1"/>
    <property type="molecule type" value="Genomic_DNA"/>
</dbReference>
<gene>
    <name evidence="1" type="ORF">F383_38049</name>
</gene>
<protein>
    <submittedName>
        <fullName evidence="1">Uncharacterized protein</fullName>
    </submittedName>
</protein>
<evidence type="ECO:0000313" key="2">
    <source>
        <dbReference type="Proteomes" id="UP000032142"/>
    </source>
</evidence>
<name>A0A0B0MDU2_GOSAR</name>